<dbReference type="InterPro" id="IPR036638">
    <property type="entry name" value="HLH_DNA-bd_sf"/>
</dbReference>
<dbReference type="Pfam" id="PF11851">
    <property type="entry name" value="DUF3371"/>
    <property type="match status" value="1"/>
</dbReference>
<gene>
    <name evidence="11" type="ORF">HHUSO_G30764</name>
</gene>
<feature type="compositionally biased region" description="Low complexity" evidence="9">
    <location>
        <begin position="472"/>
        <end position="488"/>
    </location>
</feature>
<evidence type="ECO:0000313" key="11">
    <source>
        <dbReference type="EMBL" id="KAK6470534.1"/>
    </source>
</evidence>
<protein>
    <submittedName>
        <fullName evidence="11">mRNAion factor EB-like</fullName>
    </submittedName>
</protein>
<dbReference type="EMBL" id="JAHFZB010000035">
    <property type="protein sequence ID" value="KAK6470534.1"/>
    <property type="molecule type" value="Genomic_DNA"/>
</dbReference>
<proteinExistence type="inferred from homology"/>
<reference evidence="11 12" key="1">
    <citation type="submission" date="2021-05" db="EMBL/GenBank/DDBJ databases">
        <authorList>
            <person name="Zahm M."/>
            <person name="Klopp C."/>
            <person name="Cabau C."/>
            <person name="Kuhl H."/>
            <person name="Suciu R."/>
            <person name="Ciorpac M."/>
            <person name="Holostenco D."/>
            <person name="Gessner J."/>
            <person name="Wuertz S."/>
            <person name="Hohne C."/>
            <person name="Stock M."/>
            <person name="Gislard M."/>
            <person name="Lluch J."/>
            <person name="Milhes M."/>
            <person name="Lampietro C."/>
            <person name="Lopez Roques C."/>
            <person name="Donnadieu C."/>
            <person name="Du K."/>
            <person name="Schartl M."/>
            <person name="Guiguen Y."/>
        </authorList>
    </citation>
    <scope>NUCLEOTIDE SEQUENCE [LARGE SCALE GENOMIC DNA]</scope>
    <source>
        <strain evidence="11">Hh-F2</strain>
        <tissue evidence="11">Blood</tissue>
    </source>
</reference>
<evidence type="ECO:0000256" key="5">
    <source>
        <dbReference type="ARBA" id="ARBA00023125"/>
    </source>
</evidence>
<keyword evidence="6" id="KW-0010">Activator</keyword>
<dbReference type="Gene3D" id="4.10.280.10">
    <property type="entry name" value="Helix-loop-helix DNA-binding domain"/>
    <property type="match status" value="1"/>
</dbReference>
<evidence type="ECO:0000256" key="3">
    <source>
        <dbReference type="ARBA" id="ARBA00008289"/>
    </source>
</evidence>
<evidence type="ECO:0000256" key="9">
    <source>
        <dbReference type="SAM" id="MobiDB-lite"/>
    </source>
</evidence>
<comment type="subcellular location">
    <subcellularLocation>
        <location evidence="2">Cytoplasm</location>
    </subcellularLocation>
    <subcellularLocation>
        <location evidence="1">Nucleus</location>
    </subcellularLocation>
</comment>
<dbReference type="InterPro" id="IPR031867">
    <property type="entry name" value="MiT/TFE_N"/>
</dbReference>
<evidence type="ECO:0000256" key="2">
    <source>
        <dbReference type="ARBA" id="ARBA00004496"/>
    </source>
</evidence>
<dbReference type="InterPro" id="IPR024098">
    <property type="entry name" value="bHLHzip_TFEB"/>
</dbReference>
<comment type="similarity">
    <text evidence="3">Belongs to the MiT/TFE family.</text>
</comment>
<feature type="region of interest" description="Disordered" evidence="9">
    <location>
        <begin position="466"/>
        <end position="494"/>
    </location>
</feature>
<dbReference type="PROSITE" id="PS50888">
    <property type="entry name" value="BHLH"/>
    <property type="match status" value="1"/>
</dbReference>
<evidence type="ECO:0000256" key="6">
    <source>
        <dbReference type="ARBA" id="ARBA00023159"/>
    </source>
</evidence>
<name>A0ABR0YDQ2_HUSHU</name>
<dbReference type="Proteomes" id="UP001369086">
    <property type="component" value="Unassembled WGS sequence"/>
</dbReference>
<feature type="compositionally biased region" description="Low complexity" evidence="9">
    <location>
        <begin position="394"/>
        <end position="406"/>
    </location>
</feature>
<organism evidence="11 12">
    <name type="scientific">Huso huso</name>
    <name type="common">Beluga</name>
    <name type="synonym">Acipenser huso</name>
    <dbReference type="NCBI Taxonomy" id="61971"/>
    <lineage>
        <taxon>Eukaryota</taxon>
        <taxon>Metazoa</taxon>
        <taxon>Chordata</taxon>
        <taxon>Craniata</taxon>
        <taxon>Vertebrata</taxon>
        <taxon>Euteleostomi</taxon>
        <taxon>Actinopterygii</taxon>
        <taxon>Chondrostei</taxon>
        <taxon>Acipenseriformes</taxon>
        <taxon>Acipenseridae</taxon>
        <taxon>Huso</taxon>
    </lineage>
</organism>
<dbReference type="PANTHER" id="PTHR45776">
    <property type="entry name" value="MIP04163P"/>
    <property type="match status" value="1"/>
</dbReference>
<evidence type="ECO:0000313" key="12">
    <source>
        <dbReference type="Proteomes" id="UP001369086"/>
    </source>
</evidence>
<feature type="compositionally biased region" description="Polar residues" evidence="9">
    <location>
        <begin position="1"/>
        <end position="23"/>
    </location>
</feature>
<feature type="region of interest" description="Disordered" evidence="9">
    <location>
        <begin position="391"/>
        <end position="413"/>
    </location>
</feature>
<feature type="region of interest" description="Disordered" evidence="9">
    <location>
        <begin position="1"/>
        <end position="35"/>
    </location>
</feature>
<keyword evidence="12" id="KW-1185">Reference proteome</keyword>
<evidence type="ECO:0000256" key="4">
    <source>
        <dbReference type="ARBA" id="ARBA00023015"/>
    </source>
</evidence>
<evidence type="ECO:0000256" key="7">
    <source>
        <dbReference type="ARBA" id="ARBA00023163"/>
    </source>
</evidence>
<sequence>MQSGLTGSHSVCWSPDRPTTSDLGSEEDSAPRPVSCTMASRIGLRLQLMRDQLQQEEQREREQQQQAAMHYMQQRMPVPQTPAINTPVHFQSPMQVPVEVLKVQTHLENPTKYHIQQSQRQQVKQYLSTTFASKQTLQAVNGVQPSPPPPVPSPHMRPDLLVNTSAGNSTPNSPMALLNISANPEREMDDVIDDIISLESSYNDDILAYIDPVQMSNTLPLSSSHIDVYTGPGMAGPTIGMTSNSCPANLAIKREMSEARALAKERQKKDNHNQIERRRRFNINDRIKELGTMIPKTNDLDVRWNKGTILKASVDYIKRMQKDMHRSREVETNLKRMEMTNKQLWVRIQELEMQARVHGLASSSPSGLGGVEMLGPLIKQESSLEDKASLEAFQQHQQQQHQQQQQLSHPEQQYSQHLDFTQTLELCDSAAGFHDPLSHFTDLTFTSPHKNDYMLMEDALSPLGGDPLLSAMSPDPSVVSSRRSSFSMEDSDVQ</sequence>
<accession>A0ABR0YDQ2</accession>
<feature type="domain" description="BHLH" evidence="10">
    <location>
        <begin position="267"/>
        <end position="320"/>
    </location>
</feature>
<keyword evidence="4" id="KW-0805">Transcription regulation</keyword>
<evidence type="ECO:0000256" key="1">
    <source>
        <dbReference type="ARBA" id="ARBA00004123"/>
    </source>
</evidence>
<evidence type="ECO:0000256" key="8">
    <source>
        <dbReference type="ARBA" id="ARBA00023242"/>
    </source>
</evidence>
<evidence type="ECO:0000259" key="10">
    <source>
        <dbReference type="PROSITE" id="PS50888"/>
    </source>
</evidence>
<keyword evidence="7" id="KW-0804">Transcription</keyword>
<dbReference type="PANTHER" id="PTHR45776:SF5">
    <property type="entry name" value="TRANSCRIPTION FACTOR EB"/>
    <property type="match status" value="1"/>
</dbReference>
<keyword evidence="5" id="KW-0238">DNA-binding</keyword>
<comment type="caution">
    <text evidence="11">The sequence shown here is derived from an EMBL/GenBank/DDBJ whole genome shotgun (WGS) entry which is preliminary data.</text>
</comment>
<dbReference type="SMART" id="SM00353">
    <property type="entry name" value="HLH"/>
    <property type="match status" value="1"/>
</dbReference>
<dbReference type="InterPro" id="IPR021802">
    <property type="entry name" value="MiT/TFE_C"/>
</dbReference>
<dbReference type="CDD" id="cd18927">
    <property type="entry name" value="bHLHzip_TFEB"/>
    <property type="match status" value="1"/>
</dbReference>
<dbReference type="Pfam" id="PF15951">
    <property type="entry name" value="MITF_TFEB_C_3_N"/>
    <property type="match status" value="1"/>
</dbReference>
<dbReference type="SUPFAM" id="SSF47459">
    <property type="entry name" value="HLH, helix-loop-helix DNA-binding domain"/>
    <property type="match status" value="1"/>
</dbReference>
<keyword evidence="8" id="KW-0539">Nucleus</keyword>
<dbReference type="InterPro" id="IPR011598">
    <property type="entry name" value="bHLH_dom"/>
</dbReference>
<dbReference type="Pfam" id="PF00010">
    <property type="entry name" value="HLH"/>
    <property type="match status" value="1"/>
</dbReference>